<comment type="caution">
    <text evidence="1">The sequence shown here is derived from an EMBL/GenBank/DDBJ whole genome shotgun (WGS) entry which is preliminary data.</text>
</comment>
<gene>
    <name evidence="1" type="ORF">LCGC14_2702140</name>
</gene>
<sequence>LPDDFDIKNAEGIGFEIIRALCRQISAKLTYESNPKGTQFNLIFRNTVSNGMPQIGK</sequence>
<evidence type="ECO:0008006" key="2">
    <source>
        <dbReference type="Google" id="ProtNLM"/>
    </source>
</evidence>
<accession>A0A0F8ZFJ1</accession>
<dbReference type="EMBL" id="LAZR01048177">
    <property type="protein sequence ID" value="KKK92518.1"/>
    <property type="molecule type" value="Genomic_DNA"/>
</dbReference>
<dbReference type="InterPro" id="IPR036890">
    <property type="entry name" value="HATPase_C_sf"/>
</dbReference>
<dbReference type="AlphaFoldDB" id="A0A0F8ZFJ1"/>
<name>A0A0F8ZFJ1_9ZZZZ</name>
<feature type="non-terminal residue" evidence="1">
    <location>
        <position position="1"/>
    </location>
</feature>
<evidence type="ECO:0000313" key="1">
    <source>
        <dbReference type="EMBL" id="KKK92518.1"/>
    </source>
</evidence>
<protein>
    <recommendedName>
        <fullName evidence="2">Histidine kinase/HSP90-like ATPase domain-containing protein</fullName>
    </recommendedName>
</protein>
<reference evidence="1" key="1">
    <citation type="journal article" date="2015" name="Nature">
        <title>Complex archaea that bridge the gap between prokaryotes and eukaryotes.</title>
        <authorList>
            <person name="Spang A."/>
            <person name="Saw J.H."/>
            <person name="Jorgensen S.L."/>
            <person name="Zaremba-Niedzwiedzka K."/>
            <person name="Martijn J."/>
            <person name="Lind A.E."/>
            <person name="van Eijk R."/>
            <person name="Schleper C."/>
            <person name="Guy L."/>
            <person name="Ettema T.J."/>
        </authorList>
    </citation>
    <scope>NUCLEOTIDE SEQUENCE</scope>
</reference>
<proteinExistence type="predicted"/>
<dbReference type="Gene3D" id="3.30.565.10">
    <property type="entry name" value="Histidine kinase-like ATPase, C-terminal domain"/>
    <property type="match status" value="1"/>
</dbReference>
<organism evidence="1">
    <name type="scientific">marine sediment metagenome</name>
    <dbReference type="NCBI Taxonomy" id="412755"/>
    <lineage>
        <taxon>unclassified sequences</taxon>
        <taxon>metagenomes</taxon>
        <taxon>ecological metagenomes</taxon>
    </lineage>
</organism>